<dbReference type="InterPro" id="IPR006439">
    <property type="entry name" value="HAD-SF_hydro_IA"/>
</dbReference>
<dbReference type="InterPro" id="IPR023214">
    <property type="entry name" value="HAD_sf"/>
</dbReference>
<protein>
    <submittedName>
        <fullName evidence="4">Phosphatase</fullName>
    </submittedName>
</protein>
<sequence>MKFKAAIFDMDGLLLNTEQVCLEIFEQACYAVGVPFHREIYLSVIGKNAAGIEQTLREGYGPDLDYPVLHQEWRKRYDAVVKHQAIPVKEGVVELLQWLKKNNIPTAVATSTQRDVATVKLRLAELDQYFDTYATGCEVKNGKPDPEIYLLAAERLNIAPEHCLAFEDSNNGVKSAMAANMITYQIPDLVKPCDDVLALGPYIRNSMHDVLSELKAAS</sequence>
<gene>
    <name evidence="4" type="ORF">C1N32_01240</name>
</gene>
<evidence type="ECO:0000313" key="5">
    <source>
        <dbReference type="Proteomes" id="UP000236449"/>
    </source>
</evidence>
<dbReference type="FunFam" id="3.40.50.1000:FF:000036">
    <property type="entry name" value="HAD family hydrolase"/>
    <property type="match status" value="1"/>
</dbReference>
<dbReference type="SUPFAM" id="SSF56784">
    <property type="entry name" value="HAD-like"/>
    <property type="match status" value="1"/>
</dbReference>
<dbReference type="Proteomes" id="UP000236449">
    <property type="component" value="Unassembled WGS sequence"/>
</dbReference>
<dbReference type="GO" id="GO:0000287">
    <property type="term" value="F:magnesium ion binding"/>
    <property type="evidence" value="ECO:0007669"/>
    <property type="project" value="UniProtKB-ARBA"/>
</dbReference>
<dbReference type="InterPro" id="IPR036412">
    <property type="entry name" value="HAD-like_sf"/>
</dbReference>
<dbReference type="InterPro" id="IPR023198">
    <property type="entry name" value="PGP-like_dom2"/>
</dbReference>
<dbReference type="Gene3D" id="1.10.150.240">
    <property type="entry name" value="Putative phosphatase, domain 2"/>
    <property type="match status" value="1"/>
</dbReference>
<dbReference type="RefSeq" id="WP_102962401.1">
    <property type="nucleotide sequence ID" value="NZ_JAPWHJ010000001.1"/>
</dbReference>
<dbReference type="NCBIfam" id="TIGR01509">
    <property type="entry name" value="HAD-SF-IA-v3"/>
    <property type="match status" value="1"/>
</dbReference>
<dbReference type="PANTHER" id="PTHR18901:SF38">
    <property type="entry name" value="PSEUDOURIDINE-5'-PHOSPHATASE"/>
    <property type="match status" value="1"/>
</dbReference>
<dbReference type="Pfam" id="PF00702">
    <property type="entry name" value="Hydrolase"/>
    <property type="match status" value="1"/>
</dbReference>
<proteinExistence type="inferred from homology"/>
<comment type="caution">
    <text evidence="4">The sequence shown here is derived from an EMBL/GenBank/DDBJ whole genome shotgun (WGS) entry which is preliminary data.</text>
</comment>
<name>A0A2J8HKN3_VIBDI</name>
<evidence type="ECO:0000313" key="4">
    <source>
        <dbReference type="EMBL" id="PNI06661.1"/>
    </source>
</evidence>
<dbReference type="GO" id="GO:0016787">
    <property type="term" value="F:hydrolase activity"/>
    <property type="evidence" value="ECO:0007669"/>
    <property type="project" value="UniProtKB-KW"/>
</dbReference>
<dbReference type="SFLD" id="SFLDS00003">
    <property type="entry name" value="Haloacid_Dehalogenase"/>
    <property type="match status" value="1"/>
</dbReference>
<dbReference type="Gene3D" id="3.40.50.1000">
    <property type="entry name" value="HAD superfamily/HAD-like"/>
    <property type="match status" value="1"/>
</dbReference>
<dbReference type="PANTHER" id="PTHR18901">
    <property type="entry name" value="2-DEOXYGLUCOSE-6-PHOSPHATE PHOSPHATASE 2"/>
    <property type="match status" value="1"/>
</dbReference>
<keyword evidence="3" id="KW-0378">Hydrolase</keyword>
<comment type="similarity">
    <text evidence="1">Belongs to the HAD-like hydrolase superfamily. CbbY/CbbZ/Gph/YieH family.</text>
</comment>
<keyword evidence="2" id="KW-0479">Metal-binding</keyword>
<dbReference type="OrthoDB" id="9800058at2"/>
<dbReference type="EMBL" id="POSK01000001">
    <property type="protein sequence ID" value="PNI06661.1"/>
    <property type="molecule type" value="Genomic_DNA"/>
</dbReference>
<reference evidence="4 5" key="1">
    <citation type="submission" date="2018-01" db="EMBL/GenBank/DDBJ databases">
        <title>Draft genome sequences of six Vibrio diazotrophicus strains isolated from deep-sea sediments of the Baltic Sea.</title>
        <authorList>
            <person name="Castillo D."/>
            <person name="Vandieken V."/>
            <person name="Chiang O."/>
            <person name="Middelboe M."/>
        </authorList>
    </citation>
    <scope>NUCLEOTIDE SEQUENCE [LARGE SCALE GENOMIC DNA]</scope>
    <source>
        <strain evidence="4 5">60.27F</strain>
    </source>
</reference>
<dbReference type="PRINTS" id="PR00413">
    <property type="entry name" value="HADHALOGNASE"/>
</dbReference>
<accession>A0A2J8HKN3</accession>
<dbReference type="SFLD" id="SFLDG01135">
    <property type="entry name" value="C1.5.6:_HAD__Beta-PGM__Phospha"/>
    <property type="match status" value="1"/>
</dbReference>
<evidence type="ECO:0000256" key="3">
    <source>
        <dbReference type="ARBA" id="ARBA00022801"/>
    </source>
</evidence>
<evidence type="ECO:0000256" key="1">
    <source>
        <dbReference type="ARBA" id="ARBA00006171"/>
    </source>
</evidence>
<dbReference type="CDD" id="cd07505">
    <property type="entry name" value="HAD_BPGM-like"/>
    <property type="match status" value="1"/>
</dbReference>
<dbReference type="SFLD" id="SFLDG01129">
    <property type="entry name" value="C1.5:_HAD__Beta-PGM__Phosphata"/>
    <property type="match status" value="1"/>
</dbReference>
<dbReference type="AlphaFoldDB" id="A0A2J8HKN3"/>
<organism evidence="4 5">
    <name type="scientific">Vibrio diazotrophicus</name>
    <dbReference type="NCBI Taxonomy" id="685"/>
    <lineage>
        <taxon>Bacteria</taxon>
        <taxon>Pseudomonadati</taxon>
        <taxon>Pseudomonadota</taxon>
        <taxon>Gammaproteobacteria</taxon>
        <taxon>Vibrionales</taxon>
        <taxon>Vibrionaceae</taxon>
        <taxon>Vibrio</taxon>
    </lineage>
</organism>
<evidence type="ECO:0000256" key="2">
    <source>
        <dbReference type="ARBA" id="ARBA00022723"/>
    </source>
</evidence>